<dbReference type="KEGG" id="afd:Alfi_0767"/>
<dbReference type="AlphaFoldDB" id="I3YJH4"/>
<evidence type="ECO:0000313" key="1">
    <source>
        <dbReference type="EMBL" id="AFL77142.1"/>
    </source>
</evidence>
<dbReference type="STRING" id="679935.Alfi_0767"/>
<evidence type="ECO:0008006" key="3">
    <source>
        <dbReference type="Google" id="ProtNLM"/>
    </source>
</evidence>
<evidence type="ECO:0000313" key="2">
    <source>
        <dbReference type="Proteomes" id="UP000006052"/>
    </source>
</evidence>
<sequence>MRTIAEIKESIEADFMRNETAAKLYGFTAGDSFAAFFGKLSVESVLFYLFAVAAWTLENIFEAFRSEVNASIDKMKPHRPKWYRDMVLAYMKDRTLIPDTDEYDTADMTDEEITAARVVKHAVADESDDASLLTIKVAGEKGGRRCPLDAETESQLKAYIAEIKDAGVRTALVNIAPDRFNCELDIYFDPILLASAVESTCREAIQNYIENLPFNGEYTNMALVDQLQKIDGVRIPELRSATTVAAGESVVTAIDARCVPAAGYFEMGDIKLNMKVYNG</sequence>
<proteinExistence type="predicted"/>
<name>I3YJH4_ALIFI</name>
<dbReference type="eggNOG" id="ENOG502ZBHM">
    <property type="taxonomic scope" value="Bacteria"/>
</dbReference>
<dbReference type="EMBL" id="CP003274">
    <property type="protein sequence ID" value="AFL77142.1"/>
    <property type="molecule type" value="Genomic_DNA"/>
</dbReference>
<reference evidence="2" key="1">
    <citation type="journal article" date="2013" name="Stand. Genomic Sci.">
        <title>Complete genome sequence of the bile-resistant pigment-producing anaerobe Alistipes finegoldii type strain (AHN2437(T)).</title>
        <authorList>
            <person name="Mavromatis K."/>
            <person name="Stackebrandt E."/>
            <person name="Munk C."/>
            <person name="Lapidus A."/>
            <person name="Nolan M."/>
            <person name="Lucas S."/>
            <person name="Hammon N."/>
            <person name="Deshpande S."/>
            <person name="Cheng J.F."/>
            <person name="Tapia R."/>
            <person name="Goodwin L.A."/>
            <person name="Pitluck S."/>
            <person name="Liolios K."/>
            <person name="Pagani I."/>
            <person name="Ivanova N."/>
            <person name="Mikhailova N."/>
            <person name="Huntemann M."/>
            <person name="Pati A."/>
            <person name="Chen A."/>
            <person name="Palaniappan K."/>
            <person name="Land M."/>
            <person name="Hauser L."/>
            <person name="Rohde M."/>
            <person name="Gronow S."/>
            <person name="Goker M."/>
            <person name="Detter J.C."/>
            <person name="Bristow J."/>
            <person name="Eisen J.A."/>
            <person name="Markowitz V."/>
            <person name="Hugenholtz P."/>
            <person name="Kyrpides N.C."/>
            <person name="Klenk H.P."/>
            <person name="Woyke T."/>
        </authorList>
    </citation>
    <scope>NUCLEOTIDE SEQUENCE</scope>
    <source>
        <strain evidence="2">DSM 17242 / JCM 16770 / AHN 2437 / CCUG 46020 / CIP 107999</strain>
    </source>
</reference>
<dbReference type="Proteomes" id="UP000006052">
    <property type="component" value="Chromosome"/>
</dbReference>
<dbReference type="RefSeq" id="WP_014774826.1">
    <property type="nucleotide sequence ID" value="NC_018011.1"/>
</dbReference>
<dbReference type="PATRIC" id="fig|679935.3.peg.711"/>
<organism evidence="1 2">
    <name type="scientific">Alistipes finegoldii (strain DSM 17242 / JCM 16770 / CCUG 46020 / CIP 107999 / KCTC 15236 / AHN 2437)</name>
    <dbReference type="NCBI Taxonomy" id="679935"/>
    <lineage>
        <taxon>Bacteria</taxon>
        <taxon>Pseudomonadati</taxon>
        <taxon>Bacteroidota</taxon>
        <taxon>Bacteroidia</taxon>
        <taxon>Bacteroidales</taxon>
        <taxon>Rikenellaceae</taxon>
        <taxon>Alistipes</taxon>
    </lineage>
</organism>
<accession>I3YJH4</accession>
<protein>
    <recommendedName>
        <fullName evidence="3">Baseplate protein J-like domain-containing protein</fullName>
    </recommendedName>
</protein>
<gene>
    <name evidence="1" type="ordered locus">Alfi_0767</name>
</gene>
<dbReference type="HOGENOM" id="CLU_992838_0_0_10"/>